<dbReference type="InterPro" id="IPR017868">
    <property type="entry name" value="Filamin/ABP280_repeat-like"/>
</dbReference>
<dbReference type="AlphaFoldDB" id="A0A511XKA7"/>
<proteinExistence type="predicted"/>
<dbReference type="EMBL" id="BJYG01000019">
    <property type="protein sequence ID" value="GEN63387.1"/>
    <property type="molecule type" value="Genomic_DNA"/>
</dbReference>
<evidence type="ECO:0008006" key="3">
    <source>
        <dbReference type="Google" id="ProtNLM"/>
    </source>
</evidence>
<comment type="caution">
    <text evidence="1">The sequence shown here is derived from an EMBL/GenBank/DDBJ whole genome shotgun (WGS) entry which is preliminary data.</text>
</comment>
<evidence type="ECO:0000313" key="1">
    <source>
        <dbReference type="EMBL" id="GEN63387.1"/>
    </source>
</evidence>
<dbReference type="PROSITE" id="PS50194">
    <property type="entry name" value="FILAMIN_REPEAT"/>
    <property type="match status" value="1"/>
</dbReference>
<reference evidence="1 2" key="1">
    <citation type="submission" date="2019-07" db="EMBL/GenBank/DDBJ databases">
        <title>Whole genome shotgun sequence of Acetobacter oeni NBRC 105207.</title>
        <authorList>
            <person name="Hosoyama A."/>
            <person name="Uohara A."/>
            <person name="Ohji S."/>
            <person name="Ichikawa N."/>
        </authorList>
    </citation>
    <scope>NUCLEOTIDE SEQUENCE [LARGE SCALE GENOMIC DNA]</scope>
    <source>
        <strain evidence="1 2">NBRC 105207</strain>
    </source>
</reference>
<gene>
    <name evidence="1" type="ORF">AOE01nite_16110</name>
</gene>
<dbReference type="Pfam" id="PF08757">
    <property type="entry name" value="CotH"/>
    <property type="match status" value="1"/>
</dbReference>
<accession>A0A511XKA7</accession>
<dbReference type="RefSeq" id="WP_146887893.1">
    <property type="nucleotide sequence ID" value="NZ_BJYG01000019.1"/>
</dbReference>
<dbReference type="OrthoDB" id="7245363at2"/>
<keyword evidence="2" id="KW-1185">Reference proteome</keyword>
<dbReference type="Proteomes" id="UP000321746">
    <property type="component" value="Unassembled WGS sequence"/>
</dbReference>
<protein>
    <recommendedName>
        <fullName evidence="3">CotH protein</fullName>
    </recommendedName>
</protein>
<dbReference type="InterPro" id="IPR014867">
    <property type="entry name" value="Spore_coat_CotH_CotH2/3/7"/>
</dbReference>
<evidence type="ECO:0000313" key="2">
    <source>
        <dbReference type="Proteomes" id="UP000321746"/>
    </source>
</evidence>
<sequence>MANLSLTVNGAVASISGNTITITVPKDGLQNGDGNTAKYAYILGWAPGPTATPPATGQIAADTVSLFEFGKTWTSWGADPAVVTTTATTDYSYFVLKGGDASADAGYTYVLAVTKQSDGSYALSGWENGSSSTDVVNSTSYTFTGPLTAVVGTAMTVSVAANGSGPATDTVITFSDAGAGGTFSAASVTLPKDSTGAVSASYTPANAGTVSLSTTNSTGLTNPSPLSVTVVAEAAPSTTYALSGPTTAVAGTPVTLSLTPDGTGPSADTTVTLSDNGAGGTFSPATAVFTAGSSVTDTVFYTAVSSGTISISATNNTGLTNPGALSVQVASPPLSMGTTTVTTDATTDIPSITTTPSGGVSPTFLIFRGPQGISTSALSQIASVSTLPYVDTDAPCGDLQYCITATDSSIGTAVLDGGVADVTIATKADTSDLSIDSATYHFIDRPDVIARMDIYGDMPVGRGTASTDCVVQYSVAGKVAFTLNGSAKVNGQSSSDDPKKGYSIKLTTKSGKKTQVKFGSWNAQSKLSLKAYYLDRSMCRDIVANRFWCDIRRVGTYPDNMIFPADAVGANGATGSQPASAPMSTDGFPVKLYVNGTYQGLYIERTGGDNDDWLIDDSNPDHYLLQFDHAGVADWQNCNWYAGFNYEQWDVASPAMSGYADQGDFQTSNPTQWAAVTRLFSFIESAGSSSVSFAADAATYMNVASWIDYLLFSEVVANSDGVANNLYLASWDAKTWHVMAYDLDETFGTYWEHTASSRDPVTIGLVTQATSYSTNGNGVWMLFWNTMQPQLTSRYRELRDAGVISTDHVLSLFRGFASAFGDDELMNDYQVWGFNDQASMAYVMDWVSRRITYLDGVFSYTAGI</sequence>
<name>A0A511XKA7_9PROT</name>
<organism evidence="1 2">
    <name type="scientific">Acetobacter oeni</name>
    <dbReference type="NCBI Taxonomy" id="304077"/>
    <lineage>
        <taxon>Bacteria</taxon>
        <taxon>Pseudomonadati</taxon>
        <taxon>Pseudomonadota</taxon>
        <taxon>Alphaproteobacteria</taxon>
        <taxon>Acetobacterales</taxon>
        <taxon>Acetobacteraceae</taxon>
        <taxon>Acetobacter</taxon>
    </lineage>
</organism>